<sequence>MALGLLCTTGAADSPCCGGSGDGTESLYKKEPPKGWLSPSNYKSFSSQANCPYDYCYHKRSCFAHSRPAGYYYTYPYPMGRYYTWYYFPYSYYRYPTGYFYGRAGYPLVIG</sequence>
<organism evidence="1 2">
    <name type="scientific">Methanothrix harundinacea (strain 6Ac)</name>
    <name type="common">Methanosaeta harundinacea</name>
    <dbReference type="NCBI Taxonomy" id="1110509"/>
    <lineage>
        <taxon>Archaea</taxon>
        <taxon>Methanobacteriati</taxon>
        <taxon>Methanobacteriota</taxon>
        <taxon>Stenosarchaea group</taxon>
        <taxon>Methanomicrobia</taxon>
        <taxon>Methanotrichales</taxon>
        <taxon>Methanotrichaceae</taxon>
        <taxon>Methanothrix</taxon>
    </lineage>
</organism>
<proteinExistence type="predicted"/>
<gene>
    <name evidence="1" type="ordered locus">Mhar_0795</name>
</gene>
<evidence type="ECO:0000313" key="2">
    <source>
        <dbReference type="Proteomes" id="UP000005877"/>
    </source>
</evidence>
<dbReference type="Proteomes" id="UP000005877">
    <property type="component" value="Chromosome"/>
</dbReference>
<dbReference type="HOGENOM" id="CLU_2152613_0_0_2"/>
<accession>G7WKY5</accession>
<dbReference type="EMBL" id="CP003117">
    <property type="protein sequence ID" value="AET64168.1"/>
    <property type="molecule type" value="Genomic_DNA"/>
</dbReference>
<name>G7WKY5_METH6</name>
<dbReference type="KEGG" id="mhi:Mhar_0795"/>
<evidence type="ECO:0000313" key="1">
    <source>
        <dbReference type="EMBL" id="AET64168.1"/>
    </source>
</evidence>
<reference evidence="1 2" key="1">
    <citation type="journal article" date="2012" name="PLoS ONE">
        <title>The genome characteristics and predicted function of methyl-group oxidation pathway in the obligate aceticlastic methanogens, Methanosaeta spp.</title>
        <authorList>
            <person name="Zhu J."/>
            <person name="Zheng H."/>
            <person name="Ai G."/>
            <person name="Zhang G."/>
            <person name="Liu D."/>
            <person name="Liu X."/>
            <person name="Dong X."/>
        </authorList>
    </citation>
    <scope>NUCLEOTIDE SEQUENCE [LARGE SCALE GENOMIC DNA]</scope>
    <source>
        <strain evidence="1 2">6Ac</strain>
    </source>
</reference>
<keyword evidence="2" id="KW-1185">Reference proteome</keyword>
<protein>
    <submittedName>
        <fullName evidence="1">Uncharacterized protein</fullName>
    </submittedName>
</protein>
<dbReference type="AlphaFoldDB" id="G7WKY5"/>